<evidence type="ECO:0000313" key="5">
    <source>
        <dbReference type="EMBL" id="SMF22775.1"/>
    </source>
</evidence>
<keyword evidence="2" id="KW-0238">DNA-binding</keyword>
<keyword evidence="3" id="KW-0804">Transcription</keyword>
<dbReference type="SMART" id="SM00420">
    <property type="entry name" value="HTH_DEOR"/>
    <property type="match status" value="1"/>
</dbReference>
<reference evidence="5 6" key="1">
    <citation type="submission" date="2017-04" db="EMBL/GenBank/DDBJ databases">
        <authorList>
            <person name="Afonso C.L."/>
            <person name="Miller P.J."/>
            <person name="Scott M.A."/>
            <person name="Spackman E."/>
            <person name="Goraichik I."/>
            <person name="Dimitrov K.M."/>
            <person name="Suarez D.L."/>
            <person name="Swayne D.E."/>
        </authorList>
    </citation>
    <scope>NUCLEOTIDE SEQUENCE [LARGE SCALE GENOMIC DNA]</scope>
    <source>
        <strain evidence="5 6">A2P</strain>
    </source>
</reference>
<dbReference type="AlphaFoldDB" id="A0A1X7DVZ0"/>
<dbReference type="Pfam" id="PF08220">
    <property type="entry name" value="HTH_DeoR"/>
    <property type="match status" value="1"/>
</dbReference>
<accession>A0A1X7DVZ0</accession>
<sequence length="255" mass="26984">MSMRRAERLNRLQSALDAGGYLRLKDAAQLLGVSEMTVRRDIASCGGRFAYLGGYIAGGLESAGGMGYILDRERDAHIEMKRAACEAAATLLKPGETVFIDCGTTTTHLASRIPADSQITVVCYAMNIAEIVCKKPGVRVVMLGGLYHASSASFSSPESLEMLRGIGINTAFISAGGVHESLGISCSNFHEVEIKQTAIANAVTKALVVDSSKFDQVKPAFFAKLNGFDVLCCDCGLEAARAERLAAAGVRVVSP</sequence>
<dbReference type="InterPro" id="IPR014036">
    <property type="entry name" value="DeoR-like_C"/>
</dbReference>
<dbReference type="PANTHER" id="PTHR30363:SF8">
    <property type="entry name" value="DEOXYRIBOSE OPERON REPRESSOR"/>
    <property type="match status" value="1"/>
</dbReference>
<dbReference type="EMBL" id="FXAK01000001">
    <property type="protein sequence ID" value="SMF22775.1"/>
    <property type="molecule type" value="Genomic_DNA"/>
</dbReference>
<evidence type="ECO:0000256" key="1">
    <source>
        <dbReference type="ARBA" id="ARBA00023015"/>
    </source>
</evidence>
<protein>
    <submittedName>
        <fullName evidence="5">Transcriptional regulator, DeoR family</fullName>
    </submittedName>
</protein>
<dbReference type="InterPro" id="IPR001034">
    <property type="entry name" value="DeoR_HTH"/>
</dbReference>
<dbReference type="InterPro" id="IPR037171">
    <property type="entry name" value="NagB/RpiA_transferase-like"/>
</dbReference>
<dbReference type="GO" id="GO:0003700">
    <property type="term" value="F:DNA-binding transcription factor activity"/>
    <property type="evidence" value="ECO:0007669"/>
    <property type="project" value="InterPro"/>
</dbReference>
<dbReference type="Gene3D" id="3.40.50.1360">
    <property type="match status" value="1"/>
</dbReference>
<keyword evidence="1" id="KW-0805">Transcription regulation</keyword>
<dbReference type="InterPro" id="IPR050313">
    <property type="entry name" value="Carb_Metab_HTH_regulators"/>
</dbReference>
<dbReference type="PROSITE" id="PS00894">
    <property type="entry name" value="HTH_DEOR_1"/>
    <property type="match status" value="1"/>
</dbReference>
<dbReference type="SUPFAM" id="SSF100950">
    <property type="entry name" value="NagB/RpiA/CoA transferase-like"/>
    <property type="match status" value="1"/>
</dbReference>
<dbReference type="OrthoDB" id="5685843at2"/>
<gene>
    <name evidence="5" type="ORF">SAMN02982917_1093</name>
</gene>
<evidence type="ECO:0000313" key="6">
    <source>
        <dbReference type="Proteomes" id="UP000192936"/>
    </source>
</evidence>
<evidence type="ECO:0000256" key="2">
    <source>
        <dbReference type="ARBA" id="ARBA00023125"/>
    </source>
</evidence>
<dbReference type="PANTHER" id="PTHR30363">
    <property type="entry name" value="HTH-TYPE TRANSCRIPTIONAL REGULATOR SRLR-RELATED"/>
    <property type="match status" value="1"/>
</dbReference>
<evidence type="ECO:0000259" key="4">
    <source>
        <dbReference type="PROSITE" id="PS51000"/>
    </source>
</evidence>
<dbReference type="InterPro" id="IPR018356">
    <property type="entry name" value="Tscrpt_reg_HTH_DeoR_CS"/>
</dbReference>
<dbReference type="RefSeq" id="WP_085082998.1">
    <property type="nucleotide sequence ID" value="NZ_FXAK01000001.1"/>
</dbReference>
<dbReference type="Proteomes" id="UP000192936">
    <property type="component" value="Unassembled WGS sequence"/>
</dbReference>
<dbReference type="Pfam" id="PF00455">
    <property type="entry name" value="DeoRC"/>
    <property type="match status" value="1"/>
</dbReference>
<dbReference type="PROSITE" id="PS51000">
    <property type="entry name" value="HTH_DEOR_2"/>
    <property type="match status" value="1"/>
</dbReference>
<dbReference type="GO" id="GO:0003677">
    <property type="term" value="F:DNA binding"/>
    <property type="evidence" value="ECO:0007669"/>
    <property type="project" value="UniProtKB-KW"/>
</dbReference>
<name>A0A1X7DVZ0_9PROT</name>
<feature type="domain" description="HTH deoR-type" evidence="4">
    <location>
        <begin position="5"/>
        <end position="57"/>
    </location>
</feature>
<evidence type="ECO:0000256" key="3">
    <source>
        <dbReference type="ARBA" id="ARBA00023163"/>
    </source>
</evidence>
<proteinExistence type="predicted"/>
<organism evidence="5 6">
    <name type="scientific">Azospirillum oryzae</name>
    <dbReference type="NCBI Taxonomy" id="286727"/>
    <lineage>
        <taxon>Bacteria</taxon>
        <taxon>Pseudomonadati</taxon>
        <taxon>Pseudomonadota</taxon>
        <taxon>Alphaproteobacteria</taxon>
        <taxon>Rhodospirillales</taxon>
        <taxon>Azospirillaceae</taxon>
        <taxon>Azospirillum</taxon>
    </lineage>
</organism>
<dbReference type="SMART" id="SM01134">
    <property type="entry name" value="DeoRC"/>
    <property type="match status" value="1"/>
</dbReference>
<dbReference type="STRING" id="286727.SAMN02982917_1093"/>